<keyword evidence="1" id="KW-0472">Membrane</keyword>
<keyword evidence="1" id="KW-0812">Transmembrane</keyword>
<gene>
    <name evidence="2" type="ORF">PBIL07802_LOCUS215</name>
</gene>
<proteinExistence type="predicted"/>
<evidence type="ECO:0000313" key="2">
    <source>
        <dbReference type="EMBL" id="CAE0238074.1"/>
    </source>
</evidence>
<name>A0A7S3CV71_9EUKA</name>
<feature type="transmembrane region" description="Helical" evidence="1">
    <location>
        <begin position="44"/>
        <end position="66"/>
    </location>
</feature>
<sequence>MKQRALQGISGMKGALLDALGGRVQSAKKRSLSKGPIMPPVMMVLPYLMSILTFFITSYFLLLYGLSFTPEMEAEWLDSVAVGLVQELILQQFLKITLLGFLQAVILPSTFTAMVMWAGKAAELSFEGDMDVDAVA</sequence>
<dbReference type="EMBL" id="HBIB01000363">
    <property type="protein sequence ID" value="CAE0238074.1"/>
    <property type="molecule type" value="Transcribed_RNA"/>
</dbReference>
<dbReference type="AlphaFoldDB" id="A0A7S3CV71"/>
<reference evidence="2" key="1">
    <citation type="submission" date="2021-01" db="EMBL/GenBank/DDBJ databases">
        <authorList>
            <person name="Corre E."/>
            <person name="Pelletier E."/>
            <person name="Niang G."/>
            <person name="Scheremetjew M."/>
            <person name="Finn R."/>
            <person name="Kale V."/>
            <person name="Holt S."/>
            <person name="Cochrane G."/>
            <person name="Meng A."/>
            <person name="Brown T."/>
            <person name="Cohen L."/>
        </authorList>
    </citation>
    <scope>NUCLEOTIDE SEQUENCE</scope>
    <source>
        <strain evidence="2">NIES-2562</strain>
    </source>
</reference>
<evidence type="ECO:0000256" key="1">
    <source>
        <dbReference type="SAM" id="Phobius"/>
    </source>
</evidence>
<protein>
    <submittedName>
        <fullName evidence="2">Uncharacterized protein</fullName>
    </submittedName>
</protein>
<feature type="transmembrane region" description="Helical" evidence="1">
    <location>
        <begin position="96"/>
        <end position="118"/>
    </location>
</feature>
<accession>A0A7S3CV71</accession>
<organism evidence="2">
    <name type="scientific">Palpitomonas bilix</name>
    <dbReference type="NCBI Taxonomy" id="652834"/>
    <lineage>
        <taxon>Eukaryota</taxon>
        <taxon>Eukaryota incertae sedis</taxon>
    </lineage>
</organism>
<keyword evidence="1" id="KW-1133">Transmembrane helix</keyword>